<reference evidence="1" key="1">
    <citation type="submission" date="2023-10" db="EMBL/GenBank/DDBJ databases">
        <authorList>
            <person name="Guldener U."/>
        </authorList>
    </citation>
    <scope>NUCLEOTIDE SEQUENCE</scope>
    <source>
        <strain evidence="1">Mp4</strain>
    </source>
</reference>
<dbReference type="AlphaFoldDB" id="A0AAJ4XQ52"/>
<dbReference type="EMBL" id="OAPG01000012">
    <property type="protein sequence ID" value="SNX85911.1"/>
    <property type="molecule type" value="Genomic_DNA"/>
</dbReference>
<evidence type="ECO:0000313" key="2">
    <source>
        <dbReference type="Proteomes" id="UP001294444"/>
    </source>
</evidence>
<comment type="caution">
    <text evidence="1">The sequence shown here is derived from an EMBL/GenBank/DDBJ whole genome shotgun (WGS) entry which is preliminary data.</text>
</comment>
<protein>
    <submittedName>
        <fullName evidence="1">Uncharacterized protein</fullName>
    </submittedName>
</protein>
<sequence length="213" mass="23941">MSIVQPKVNQDGTWHFFDGALKTYYVSCTSQTFTLGQIFCAGNAHSGIGQKSSATPPYHIHLYQTKTFDVKQGTLCYLIDGKQGTSSQKVNIPPYRPHTFWSDPQSGQDLDFHITVSGGPNPGFDEDFVHNFYSYLSLRVMQGKSANPFQMLRFLDDADVILVPTIPFLGFFKAVGLLWPIGRIINIVFGRILGGWVLGYPTRYKQFDDQLSK</sequence>
<name>A0AAJ4XQ52_9BASI</name>
<gene>
    <name evidence="1" type="ORF">MEPE_04620</name>
</gene>
<dbReference type="Proteomes" id="UP001294444">
    <property type="component" value="Unassembled WGS sequence"/>
</dbReference>
<accession>A0AAJ4XQ52</accession>
<organism evidence="1 2">
    <name type="scientific">Melanopsichium pennsylvanicum</name>
    <dbReference type="NCBI Taxonomy" id="63383"/>
    <lineage>
        <taxon>Eukaryota</taxon>
        <taxon>Fungi</taxon>
        <taxon>Dikarya</taxon>
        <taxon>Basidiomycota</taxon>
        <taxon>Ustilaginomycotina</taxon>
        <taxon>Ustilaginomycetes</taxon>
        <taxon>Ustilaginales</taxon>
        <taxon>Ustilaginaceae</taxon>
        <taxon>Melanopsichium</taxon>
    </lineage>
</organism>
<keyword evidence="2" id="KW-1185">Reference proteome</keyword>
<evidence type="ECO:0000313" key="1">
    <source>
        <dbReference type="EMBL" id="SNX85911.1"/>
    </source>
</evidence>
<proteinExistence type="predicted"/>